<dbReference type="AlphaFoldDB" id="A0AAV2TZD3"/>
<accession>A0AAV2TZD3</accession>
<feature type="compositionally biased region" description="Basic and acidic residues" evidence="1">
    <location>
        <begin position="829"/>
        <end position="847"/>
    </location>
</feature>
<comment type="caution">
    <text evidence="2">The sequence shown here is derived from an EMBL/GenBank/DDBJ whole genome shotgun (WGS) entry which is preliminary data.</text>
</comment>
<name>A0AAV2TZD3_CALDB</name>
<organism evidence="2 3">
    <name type="scientific">Calicophoron daubneyi</name>
    <name type="common">Rumen fluke</name>
    <name type="synonym">Paramphistomum daubneyi</name>
    <dbReference type="NCBI Taxonomy" id="300641"/>
    <lineage>
        <taxon>Eukaryota</taxon>
        <taxon>Metazoa</taxon>
        <taxon>Spiralia</taxon>
        <taxon>Lophotrochozoa</taxon>
        <taxon>Platyhelminthes</taxon>
        <taxon>Trematoda</taxon>
        <taxon>Digenea</taxon>
        <taxon>Plagiorchiida</taxon>
        <taxon>Pronocephalata</taxon>
        <taxon>Paramphistomoidea</taxon>
        <taxon>Paramphistomidae</taxon>
        <taxon>Calicophoron</taxon>
    </lineage>
</organism>
<feature type="region of interest" description="Disordered" evidence="1">
    <location>
        <begin position="305"/>
        <end position="356"/>
    </location>
</feature>
<feature type="compositionally biased region" description="Polar residues" evidence="1">
    <location>
        <begin position="771"/>
        <end position="793"/>
    </location>
</feature>
<gene>
    <name evidence="2" type="ORF">CDAUBV1_LOCUS17529</name>
</gene>
<evidence type="ECO:0000313" key="3">
    <source>
        <dbReference type="Proteomes" id="UP001497525"/>
    </source>
</evidence>
<dbReference type="EMBL" id="CAXLJL010001000">
    <property type="protein sequence ID" value="CAL5142283.1"/>
    <property type="molecule type" value="Genomic_DNA"/>
</dbReference>
<feature type="compositionally biased region" description="Polar residues" evidence="1">
    <location>
        <begin position="817"/>
        <end position="827"/>
    </location>
</feature>
<feature type="compositionally biased region" description="Polar residues" evidence="1">
    <location>
        <begin position="307"/>
        <end position="332"/>
    </location>
</feature>
<evidence type="ECO:0000256" key="1">
    <source>
        <dbReference type="SAM" id="MobiDB-lite"/>
    </source>
</evidence>
<sequence>MLRSVAETMIARLPVLPLDDRMSNEPRKGQSTAWFLKRNTVHCDGSDSLYCIPLLNNELPEEISPVESYNQENKGWKRYNNLIPQPTRLHGEVKQNGWFGFMSHVASRFSVQEPTFHNRITKRITNTSDPSSNRSKVHNQFTHLRLQDEIQEHGDSSDSHSESRTCELGDKSTDITYVTLSDKNLSKRYGSCSPPKQQQRKQRQQLQQQSTPYHTEEDMMSPLKAIQFPILRPPPRRRVSGQKKAGTRRPISMLWTPEFERDWPERTMRTPFIPARSTCTLTDPAGLEKVLEYFDGLKVPSAELDLQETSGQKSQAREANTLSTNTKESVTPQFDPVKNKSNDRSGPSKVSKENKWTSRLPHIKELSENVVYTQKYKFPFTTLQRLGCDPQVSGATLNNAKYSRLYRRNPTSEEHKVNNPKKLHQWAFTFYDIDGSRSAEDTDAILHSVFAVVSARMRQNFIGYVHPRSRSTDFSRPASLQRPCNRNVEISSNISPSSNEMKQLLRLCIQWMPSKLEPDKHSVNKTHIFATLGVDPSTGQKIAGFPCEKTKDCAKRHHQAQKKHSKAKHSKNCRSERNIDWKEHAGIKQGETCYFCHTKIPGCNNEKVSAATTLTTFSDESIACHSSTSSFRLDLDSSSTSSPFIHKLRHRHASARPFRCPYVENQRYSRACACCQYPSVRIKPEYVICCCHCVHHLCCCCPDYLNRQRRTRTRRICSTRLSRRTGQPRKRALDDPESWRSFSNDQKTRRRAEKVVGRTLSQPQTKREQHQLSQPSGSNSIIGRSDGRQNLPQNMKVRSRSHETTTMYSVQQRNDFSQWISPPQLSTDKGARENRTRDFSERISSRAHDRKVQHRHRKTLGQQQVKEWLSHSSQFDEVDMESPVRAVNPVANISE</sequence>
<feature type="region of interest" description="Disordered" evidence="1">
    <location>
        <begin position="817"/>
        <end position="863"/>
    </location>
</feature>
<dbReference type="Proteomes" id="UP001497525">
    <property type="component" value="Unassembled WGS sequence"/>
</dbReference>
<evidence type="ECO:0000313" key="2">
    <source>
        <dbReference type="EMBL" id="CAL5142283.1"/>
    </source>
</evidence>
<feature type="region of interest" description="Disordered" evidence="1">
    <location>
        <begin position="722"/>
        <end position="805"/>
    </location>
</feature>
<feature type="compositionally biased region" description="Basic residues" evidence="1">
    <location>
        <begin position="848"/>
        <end position="859"/>
    </location>
</feature>
<proteinExistence type="predicted"/>
<feature type="region of interest" description="Disordered" evidence="1">
    <location>
        <begin position="186"/>
        <end position="218"/>
    </location>
</feature>
<protein>
    <submittedName>
        <fullName evidence="2">Uncharacterized protein</fullName>
    </submittedName>
</protein>
<reference evidence="2" key="1">
    <citation type="submission" date="2024-06" db="EMBL/GenBank/DDBJ databases">
        <authorList>
            <person name="Liu X."/>
            <person name="Lenzi L."/>
            <person name="Haldenby T S."/>
            <person name="Uol C."/>
        </authorList>
    </citation>
    <scope>NUCLEOTIDE SEQUENCE</scope>
</reference>